<evidence type="ECO:0000313" key="4">
    <source>
        <dbReference type="Proteomes" id="UP000226130"/>
    </source>
</evidence>
<dbReference type="EMBL" id="KX349293">
    <property type="protein sequence ID" value="AOO12040.1"/>
    <property type="molecule type" value="Genomic_DNA"/>
</dbReference>
<proteinExistence type="predicted"/>
<dbReference type="Gene3D" id="2.60.40.1680">
    <property type="entry name" value="4-oxalocrotonate tautomerase-like"/>
    <property type="match status" value="1"/>
</dbReference>
<dbReference type="InterPro" id="IPR027412">
    <property type="entry name" value="Gp9_C_dom_sf"/>
</dbReference>
<dbReference type="Proteomes" id="UP000226130">
    <property type="component" value="Segment"/>
</dbReference>
<dbReference type="Proteomes" id="UP000225178">
    <property type="component" value="Segment"/>
</dbReference>
<organism evidence="2 4">
    <name type="scientific">Cyanophage S-RIM44</name>
    <dbReference type="NCBI Taxonomy" id="1278485"/>
    <lineage>
        <taxon>Viruses</taxon>
        <taxon>Duplodnaviria</taxon>
        <taxon>Heunggongvirae</taxon>
        <taxon>Uroviricota</taxon>
        <taxon>Caudoviricetes</taxon>
        <taxon>Pantevenvirales</taxon>
        <taxon>Kyanoviridae</taxon>
        <taxon>Vellamovirus</taxon>
        <taxon>Vellamovirus rhodeisland44</taxon>
    </lineage>
</organism>
<evidence type="ECO:0000313" key="2">
    <source>
        <dbReference type="EMBL" id="AOO12040.1"/>
    </source>
</evidence>
<evidence type="ECO:0000313" key="3">
    <source>
        <dbReference type="Proteomes" id="UP000225178"/>
    </source>
</evidence>
<name>A0A1D7SEL2_9CAUD</name>
<accession>A0A1D7SEL2</accession>
<reference evidence="3 4" key="1">
    <citation type="journal article" date="2016" name="Environ. Microbiol.">
        <title>Genomic diversification of marine cyanophages into stable ecotypes.</title>
        <authorList>
            <person name="Marston M.F."/>
            <person name="Martiny J.B."/>
        </authorList>
    </citation>
    <scope>NUCLEOTIDE SEQUENCE [LARGE SCALE GENOMIC DNA]</scope>
    <source>
        <strain evidence="1">ES_42_0910</strain>
        <strain evidence="2">Np_20_0711</strain>
    </source>
</reference>
<protein>
    <submittedName>
        <fullName evidence="2">Structural protein</fullName>
    </submittedName>
</protein>
<evidence type="ECO:0000313" key="1">
    <source>
        <dbReference type="EMBL" id="AOO11575.1"/>
    </source>
</evidence>
<dbReference type="EMBL" id="KX349291">
    <property type="protein sequence ID" value="AOO11575.1"/>
    <property type="molecule type" value="Genomic_DNA"/>
</dbReference>
<sequence>MAILRNVAKSDTFEKQRQTINQVAADLFAIGGGGSDLSTGLLRLGDGTRLEPSLSFVNDNSVGIFRPGTKILAFVSDGKKLHQIQNESSLYYRNVILQKNVLETGGLQITAAGQDYDPGAFQNIAVIGGTGQAGSLNITVSEFDGSTVSGSGYTAPSSAGGTGGSNFSNVSLQGGNGADIVVTIEYDAGSTGFSSTSVTDYGDGNYLLNDVLTLPTSVNNITATVVNESNELTVADTTGILEGFLVTKVSGTGNLAAPIAGDITVSQILDATTIVVSSNGDADGSAVFNFEAPWGTGTGYSYTIDKLGVITNVSVNQEGEGYSVDDDLTVFNLDLTNPIEYIVDIEGLIKATFTTAVPSGTFVVGTSYNFSRADPFGGAPTTIAAVAEEVVTSGGSITLVTFSVGGTDSLSGDDTIGGLTIDTTENVNRYTIDTGDGVPTRYPNLSLFVNNTYKFDYSAAGSHPFRFSVHPRGTHNTIEDSVTVTEGSLTITLTDASNVLPGMTVERGEGGEITDTGDVSADTTVVSVNGNVITINEPITSSGPMPLLIKGVEYTGGEVVYENDYTNIQPTDSTPTLYYYCAQHPNMSGVDATTGQITIDPNNPKTFGSGLNILVTSIVSSDNITLDVSSGNVDAISLSTENADITTVNSTDVFANNFTASVEVNSDTITSPGGLLLQSTGLTSPVNIKGQKVSFVPPTENAIALLEVTTDTGDLTTTGTIKTTGTINSSDILKIENANIFTTGTNDLTLTPAPNRVVKVDGVTALIIPAGNTGARPGAGIVENGAIRYNTQTTQYEGYSSATSSWSSLGGIRDLDGNTYVTAEESVGANDDTFYFYNGNSNTLKITPTKFKFEELKQIASLNTSAPAYSEWFSNTPVSLGSYLKHRNNIYEVTLAGVTATDGNAPTHTAGTLTNNTAELTYSTTAVANLLFQEINEVQIDPFGDTYLTISGDLRLRNNIISTDINDLTLQPNAGKKVVVDSTSTLVLPVGDDNERGSPVTGSIRFNTSSSQFEGYDDNGNWGSLGGVKDVDQNTFIIPETSPGANENILYFYNDNTNTMQLSTASLDLTNIDTITSINNTSLALEFTKLTVDNNEFVLDNTVADRTFIYNTRQYLQFGMSGGLTVDPILTIEDSGDIFYNTAFGTGNEENLKILNNDLTEFEIRDYKVLTSKFDLVKGTSENGSALLYNKTDHKGCKVLVFMENALSNKSSMMEFSVIDNGTDIFYNEYGSLNSNEDGAIAEFDFDIEGNARISLTLTNDHSAADTVKFTVVSQIVK</sequence>
<gene>
    <name evidence="1" type="ORF">ES420910_094</name>
    <name evidence="2" type="ORF">Np200711_094</name>
</gene>